<dbReference type="PANTHER" id="PTHR46378:SF1">
    <property type="entry name" value="STEROL REGULATORY ELEMENT-BINDING PROTEIN CLEAVAGE-ACTIVATING PROTEIN"/>
    <property type="match status" value="1"/>
</dbReference>
<evidence type="ECO:0000256" key="21">
    <source>
        <dbReference type="PROSITE-ProRule" id="PRU00221"/>
    </source>
</evidence>
<feature type="repeat" description="WD" evidence="21">
    <location>
        <begin position="596"/>
        <end position="635"/>
    </location>
</feature>
<evidence type="ECO:0000256" key="1">
    <source>
        <dbReference type="ARBA" id="ARBA00004477"/>
    </source>
</evidence>
<keyword evidence="17" id="KW-0325">Glycoprotein</keyword>
<comment type="function">
    <text evidence="20">Escort protein required for cholesterol as well as lipid homeostasis. Regulates export of the SCAP-SREBP complex from the endoplasmic reticulum to the Golgi upon low cholesterol, thereby regulating the processing of sterol regulatory element-binding proteins (SREBPs) SREBF1/SREBP1 and SREBF2/SREBP2. At high sterol concentrations, formation of a ternary complex with INSIG (INSIG1 or INSIG2) leads to mask the ER export signal in SCAP, promoting retention of the complex in the endoplasmic reticulum. Low sterol concentrations trigger release of INSIG, a conformational change in the SSD domain of SCAP, unmasking of the ER export signal, promoting recruitment into COPII-coated vesicles and transport of the SCAP-SREBP to the Golgi: in the Golgi, SREBPs are then processed, releasing the transcription factor fragment of SREBPs from the membrane, its import into the nucleus and up-regulation of LDLR, INSIG1 and the mevalonate pathway. Binds cholesterol via its SSD domain.</text>
</comment>
<evidence type="ECO:0000313" key="24">
    <source>
        <dbReference type="Ensembl" id="ENSCABP00000017109.1"/>
    </source>
</evidence>
<protein>
    <recommendedName>
        <fullName evidence="5">Sterol regulatory element-binding protein cleavage-activating protein</fullName>
    </recommendedName>
</protein>
<reference evidence="24" key="2">
    <citation type="submission" date="2025-09" db="UniProtKB">
        <authorList>
            <consortium name="Ensembl"/>
        </authorList>
    </citation>
    <scope>IDENTIFICATION</scope>
</reference>
<dbReference type="InterPro" id="IPR015943">
    <property type="entry name" value="WD40/YVTN_repeat-like_dom_sf"/>
</dbReference>
<keyword evidence="9" id="KW-0677">Repeat</keyword>
<evidence type="ECO:0000256" key="22">
    <source>
        <dbReference type="SAM" id="Phobius"/>
    </source>
</evidence>
<dbReference type="FunFam" id="2.130.10.10:FF:000209">
    <property type="entry name" value="sterol regulatory element-binding protein cleavage-activating protein-like"/>
    <property type="match status" value="1"/>
</dbReference>
<evidence type="ECO:0000256" key="4">
    <source>
        <dbReference type="ARBA" id="ARBA00007410"/>
    </source>
</evidence>
<evidence type="ECO:0000256" key="8">
    <source>
        <dbReference type="ARBA" id="ARBA00022692"/>
    </source>
</evidence>
<dbReference type="Ensembl" id="ENSCABT00000018748.1">
    <property type="protein sequence ID" value="ENSCABP00000017109.1"/>
    <property type="gene ID" value="ENSCABG00000012699.1"/>
</dbReference>
<evidence type="ECO:0000256" key="10">
    <source>
        <dbReference type="ARBA" id="ARBA00022824"/>
    </source>
</evidence>
<dbReference type="GO" id="GO:0008203">
    <property type="term" value="P:cholesterol metabolic process"/>
    <property type="evidence" value="ECO:0007669"/>
    <property type="project" value="UniProtKB-KW"/>
</dbReference>
<dbReference type="InterPro" id="IPR030225">
    <property type="entry name" value="SCAP"/>
</dbReference>
<evidence type="ECO:0000256" key="7">
    <source>
        <dbReference type="ARBA" id="ARBA00022574"/>
    </source>
</evidence>
<feature type="domain" description="SCAP beta-propeller" evidence="23">
    <location>
        <begin position="231"/>
        <end position="710"/>
    </location>
</feature>
<dbReference type="PROSITE" id="PS50294">
    <property type="entry name" value="WD_REPEATS_REGION"/>
    <property type="match status" value="1"/>
</dbReference>
<evidence type="ECO:0000256" key="6">
    <source>
        <dbReference type="ARBA" id="ARBA00022548"/>
    </source>
</evidence>
<keyword evidence="6" id="KW-0153">Cholesterol metabolism</keyword>
<evidence type="ECO:0000256" key="12">
    <source>
        <dbReference type="ARBA" id="ARBA00023034"/>
    </source>
</evidence>
<keyword evidence="18" id="KW-0753">Steroid metabolism</keyword>
<feature type="transmembrane region" description="Helical" evidence="22">
    <location>
        <begin position="169"/>
        <end position="194"/>
    </location>
</feature>
<dbReference type="PANTHER" id="PTHR46378">
    <property type="entry name" value="STEROL REGULATORY ELEMENT-BINDING PROTEIN CLEAVAGE-ACTIVATING PROTEIN"/>
    <property type="match status" value="1"/>
</dbReference>
<evidence type="ECO:0000256" key="18">
    <source>
        <dbReference type="ARBA" id="ARBA00023221"/>
    </source>
</evidence>
<dbReference type="InterPro" id="IPR036322">
    <property type="entry name" value="WD40_repeat_dom_sf"/>
</dbReference>
<keyword evidence="16" id="KW-1207">Sterol metabolism</keyword>
<keyword evidence="14" id="KW-0446">Lipid-binding</keyword>
<evidence type="ECO:0000256" key="9">
    <source>
        <dbReference type="ARBA" id="ARBA00022737"/>
    </source>
</evidence>
<dbReference type="GeneTree" id="ENSGT00940000171977"/>
<evidence type="ECO:0000256" key="11">
    <source>
        <dbReference type="ARBA" id="ARBA00022989"/>
    </source>
</evidence>
<evidence type="ECO:0000313" key="25">
    <source>
        <dbReference type="Proteomes" id="UP000694404"/>
    </source>
</evidence>
<evidence type="ECO:0000259" key="23">
    <source>
        <dbReference type="Pfam" id="PF24017"/>
    </source>
</evidence>
<dbReference type="SMART" id="SM00320">
    <property type="entry name" value="WD40"/>
    <property type="match status" value="6"/>
</dbReference>
<dbReference type="SUPFAM" id="SSF50978">
    <property type="entry name" value="WD40 repeat-like"/>
    <property type="match status" value="2"/>
</dbReference>
<evidence type="ECO:0000256" key="15">
    <source>
        <dbReference type="ARBA" id="ARBA00023136"/>
    </source>
</evidence>
<keyword evidence="10" id="KW-0256">Endoplasmic reticulum</keyword>
<dbReference type="Pfam" id="PF24017">
    <property type="entry name" value="Beta-prop_SCAP"/>
    <property type="match status" value="1"/>
</dbReference>
<comment type="subcellular location">
    <subcellularLocation>
        <location evidence="2">Cytoplasmic vesicle</location>
        <location evidence="2">COPII-coated vesicle membrane</location>
        <topology evidence="2">Multi-pass membrane protein</topology>
    </subcellularLocation>
    <subcellularLocation>
        <location evidence="1">Endoplasmic reticulum membrane</location>
        <topology evidence="1">Multi-pass membrane protein</topology>
    </subcellularLocation>
    <subcellularLocation>
        <location evidence="3">Golgi apparatus membrane</location>
        <topology evidence="3">Multi-pass membrane protein</topology>
    </subcellularLocation>
</comment>
<keyword evidence="11 22" id="KW-1133">Transmembrane helix</keyword>
<accession>A0A8C0H671</accession>
<dbReference type="InterPro" id="IPR057042">
    <property type="entry name" value="Beta-prop_SCAP"/>
</dbReference>
<dbReference type="InterPro" id="IPR001680">
    <property type="entry name" value="WD40_rpt"/>
</dbReference>
<dbReference type="GO" id="GO:0012507">
    <property type="term" value="C:ER to Golgi transport vesicle membrane"/>
    <property type="evidence" value="ECO:0007669"/>
    <property type="project" value="UniProtKB-SubCell"/>
</dbReference>
<evidence type="ECO:0000256" key="3">
    <source>
        <dbReference type="ARBA" id="ARBA00004653"/>
    </source>
</evidence>
<gene>
    <name evidence="24" type="primary">SCAP</name>
</gene>
<organism evidence="24 25">
    <name type="scientific">Chelonoidis abingdonii</name>
    <name type="common">Abingdon island giant tortoise</name>
    <name type="synonym">Testudo abingdonii</name>
    <dbReference type="NCBI Taxonomy" id="106734"/>
    <lineage>
        <taxon>Eukaryota</taxon>
        <taxon>Metazoa</taxon>
        <taxon>Chordata</taxon>
        <taxon>Craniata</taxon>
        <taxon>Vertebrata</taxon>
        <taxon>Euteleostomi</taxon>
        <taxon>Archelosauria</taxon>
        <taxon>Testudinata</taxon>
        <taxon>Testudines</taxon>
        <taxon>Cryptodira</taxon>
        <taxon>Durocryptodira</taxon>
        <taxon>Testudinoidea</taxon>
        <taxon>Testudinidae</taxon>
        <taxon>Chelonoidis</taxon>
    </lineage>
</organism>
<dbReference type="FunFam" id="2.130.10.10:FF:000391">
    <property type="entry name" value="sterol regulatory element-binding protein cleavage-activating protein-like"/>
    <property type="match status" value="1"/>
</dbReference>
<dbReference type="InterPro" id="IPR019775">
    <property type="entry name" value="WD40_repeat_CS"/>
</dbReference>
<keyword evidence="7 21" id="KW-0853">WD repeat</keyword>
<dbReference type="GO" id="GO:0005789">
    <property type="term" value="C:endoplasmic reticulum membrane"/>
    <property type="evidence" value="ECO:0007669"/>
    <property type="project" value="UniProtKB-SubCell"/>
</dbReference>
<comment type="similarity">
    <text evidence="4">Belongs to the WD repeat SCAP family.</text>
</comment>
<evidence type="ECO:0000256" key="16">
    <source>
        <dbReference type="ARBA" id="ARBA00023166"/>
    </source>
</evidence>
<evidence type="ECO:0000256" key="17">
    <source>
        <dbReference type="ARBA" id="ARBA00023180"/>
    </source>
</evidence>
<dbReference type="GO" id="GO:0032936">
    <property type="term" value="C:SREBP-SCAP complex"/>
    <property type="evidence" value="ECO:0007669"/>
    <property type="project" value="TreeGrafter"/>
</dbReference>
<dbReference type="PROSITE" id="PS50082">
    <property type="entry name" value="WD_REPEATS_2"/>
    <property type="match status" value="2"/>
</dbReference>
<proteinExistence type="inferred from homology"/>
<keyword evidence="13" id="KW-0443">Lipid metabolism</keyword>
<keyword evidence="19" id="KW-0968">Cytoplasmic vesicle</keyword>
<evidence type="ECO:0000256" key="5">
    <source>
        <dbReference type="ARBA" id="ARBA00019541"/>
    </source>
</evidence>
<evidence type="ECO:0000256" key="20">
    <source>
        <dbReference type="ARBA" id="ARBA00045958"/>
    </source>
</evidence>
<reference evidence="24" key="1">
    <citation type="submission" date="2025-08" db="UniProtKB">
        <authorList>
            <consortium name="Ensembl"/>
        </authorList>
    </citation>
    <scope>IDENTIFICATION</scope>
</reference>
<evidence type="ECO:0000256" key="13">
    <source>
        <dbReference type="ARBA" id="ARBA00023098"/>
    </source>
</evidence>
<dbReference type="AlphaFoldDB" id="A0A8C0H671"/>
<dbReference type="Proteomes" id="UP000694404">
    <property type="component" value="Unplaced"/>
</dbReference>
<keyword evidence="12" id="KW-0333">Golgi apparatus</keyword>
<evidence type="ECO:0000256" key="14">
    <source>
        <dbReference type="ARBA" id="ARBA00023121"/>
    </source>
</evidence>
<dbReference type="GO" id="GO:0032933">
    <property type="term" value="P:SREBP signaling pathway"/>
    <property type="evidence" value="ECO:0007669"/>
    <property type="project" value="InterPro"/>
</dbReference>
<dbReference type="GO" id="GO:0045540">
    <property type="term" value="P:regulation of cholesterol biosynthetic process"/>
    <property type="evidence" value="ECO:0007669"/>
    <property type="project" value="TreeGrafter"/>
</dbReference>
<evidence type="ECO:0000256" key="19">
    <source>
        <dbReference type="ARBA" id="ARBA00023329"/>
    </source>
</evidence>
<dbReference type="PROSITE" id="PS00678">
    <property type="entry name" value="WD_REPEATS_1"/>
    <property type="match status" value="1"/>
</dbReference>
<sequence length="719" mass="78930">AGLRTYLTSQVTEQSPLGEAGLPPMPVPGGVLPAGDAKLSFSVFPSEPMQLSENQTQQQREQKEGLESRNGLEVTWGVEDEEIWRKLSFRHWPSLFSYYNITLAKRYISILPAIPVTLFLNPREALEVRHPQEANRYHSFFPSSLGKLEAVDRPGEALPKLQGHREVTLYKVAALGLASGILLVLLLFCLYRVFCPKNYGQNGLSHSRRKRGDLPCDDYGYSPPETEIVPLVLRGHLMDIECLASDGMLLVSCCLVGQIRVWDAQTGDCLTVIPKQGLRRDSSGIFDYQESWDHSPDPKNGLEDPFDNSHLLKRMLSPPQPPLFCNQPDLTSLIDTNFSEQAKVMEPEPRHRAVCGRHKDTGYNFGRLVEKVYEEQSASNCMNFSGDEPLAGFEKSFPVSAWASDLESSVWSLDLRGNLIVAGRSNGKLEVWDAIEGTLWCSNEESQSGITALVFLNNRIVAARLNGSLDFFSLETHSSYNHLQFRGTPSRSSIPSSPVCSSNDLIVCQLTHTVPCAHQKPITALKAAAGRLVTGSQDHTLKVYRLEDSCCLFTLQGHSGAITAVYIDQAMGLASGGQDGAICLWDVLTGSRVSHMHAHRGDITSLTCTTSCVISSGLDDVISIWDRSSGIKLYSIQQDLGCGASLGVISDNLLVTGGQGCVSFWDIGYGDLLQTVYLGKSNESQPARQILVLENAAIVCNFGSELSLVYVPSVLEKLD</sequence>
<name>A0A8C0H671_CHEAB</name>
<feature type="repeat" description="WD" evidence="21">
    <location>
        <begin position="555"/>
        <end position="595"/>
    </location>
</feature>
<keyword evidence="8 22" id="KW-0812">Transmembrane</keyword>
<dbReference type="GO" id="GO:0000139">
    <property type="term" value="C:Golgi membrane"/>
    <property type="evidence" value="ECO:0007669"/>
    <property type="project" value="UniProtKB-SubCell"/>
</dbReference>
<keyword evidence="15 22" id="KW-0472">Membrane</keyword>
<dbReference type="Gene3D" id="2.130.10.10">
    <property type="entry name" value="YVTN repeat-like/Quinoprotein amine dehydrogenase"/>
    <property type="match status" value="2"/>
</dbReference>
<dbReference type="GO" id="GO:0032934">
    <property type="term" value="F:sterol binding"/>
    <property type="evidence" value="ECO:0007669"/>
    <property type="project" value="InterPro"/>
</dbReference>
<keyword evidence="25" id="KW-1185">Reference proteome</keyword>
<evidence type="ECO:0000256" key="2">
    <source>
        <dbReference type="ARBA" id="ARBA00004557"/>
    </source>
</evidence>